<evidence type="ECO:0000313" key="2">
    <source>
        <dbReference type="Proteomes" id="UP000276133"/>
    </source>
</evidence>
<gene>
    <name evidence="1" type="ORF">BpHYR1_046723</name>
</gene>
<comment type="caution">
    <text evidence="1">The sequence shown here is derived from an EMBL/GenBank/DDBJ whole genome shotgun (WGS) entry which is preliminary data.</text>
</comment>
<proteinExistence type="predicted"/>
<dbReference type="Proteomes" id="UP000276133">
    <property type="component" value="Unassembled WGS sequence"/>
</dbReference>
<evidence type="ECO:0000313" key="1">
    <source>
        <dbReference type="EMBL" id="RNA34005.1"/>
    </source>
</evidence>
<sequence>MWAIPLGSELFHKLLLIFNIKLIIEMIKKIIQLNIKKIAYSLKFYSELNSVNLIEPMPKMVYVLIGLHGMGLSINLES</sequence>
<protein>
    <submittedName>
        <fullName evidence="1">Uncharacterized protein</fullName>
    </submittedName>
</protein>
<organism evidence="1 2">
    <name type="scientific">Brachionus plicatilis</name>
    <name type="common">Marine rotifer</name>
    <name type="synonym">Brachionus muelleri</name>
    <dbReference type="NCBI Taxonomy" id="10195"/>
    <lineage>
        <taxon>Eukaryota</taxon>
        <taxon>Metazoa</taxon>
        <taxon>Spiralia</taxon>
        <taxon>Gnathifera</taxon>
        <taxon>Rotifera</taxon>
        <taxon>Eurotatoria</taxon>
        <taxon>Monogononta</taxon>
        <taxon>Pseudotrocha</taxon>
        <taxon>Ploima</taxon>
        <taxon>Brachionidae</taxon>
        <taxon>Brachionus</taxon>
    </lineage>
</organism>
<reference evidence="1 2" key="1">
    <citation type="journal article" date="2018" name="Sci. Rep.">
        <title>Genomic signatures of local adaptation to the degree of environmental predictability in rotifers.</title>
        <authorList>
            <person name="Franch-Gras L."/>
            <person name="Hahn C."/>
            <person name="Garcia-Roger E.M."/>
            <person name="Carmona M.J."/>
            <person name="Serra M."/>
            <person name="Gomez A."/>
        </authorList>
    </citation>
    <scope>NUCLEOTIDE SEQUENCE [LARGE SCALE GENOMIC DNA]</scope>
    <source>
        <strain evidence="1">HYR1</strain>
    </source>
</reference>
<accession>A0A3M7SEB6</accession>
<name>A0A3M7SEB6_BRAPC</name>
<dbReference type="EMBL" id="REGN01001539">
    <property type="protein sequence ID" value="RNA34005.1"/>
    <property type="molecule type" value="Genomic_DNA"/>
</dbReference>
<keyword evidence="2" id="KW-1185">Reference proteome</keyword>
<dbReference type="AlphaFoldDB" id="A0A3M7SEB6"/>